<feature type="transmembrane region" description="Helical" evidence="9">
    <location>
        <begin position="54"/>
        <end position="74"/>
    </location>
</feature>
<feature type="transmembrane region" description="Helical" evidence="9">
    <location>
        <begin position="200"/>
        <end position="224"/>
    </location>
</feature>
<dbReference type="Pfam" id="PF00860">
    <property type="entry name" value="Xan_ur_permease"/>
    <property type="match status" value="1"/>
</dbReference>
<evidence type="ECO:0000256" key="9">
    <source>
        <dbReference type="SAM" id="Phobius"/>
    </source>
</evidence>
<feature type="transmembrane region" description="Helical" evidence="9">
    <location>
        <begin position="107"/>
        <end position="125"/>
    </location>
</feature>
<keyword evidence="11" id="KW-1185">Reference proteome</keyword>
<dbReference type="PIRSF" id="PIRSF005353">
    <property type="entry name" value="PbuG"/>
    <property type="match status" value="1"/>
</dbReference>
<keyword evidence="5 8" id="KW-0812">Transmembrane</keyword>
<dbReference type="PANTHER" id="PTHR43337">
    <property type="entry name" value="XANTHINE/URACIL PERMEASE C887.17-RELATED"/>
    <property type="match status" value="1"/>
</dbReference>
<keyword evidence="3 8" id="KW-0813">Transport</keyword>
<feature type="transmembrane region" description="Helical" evidence="9">
    <location>
        <begin position="137"/>
        <end position="157"/>
    </location>
</feature>
<feature type="transmembrane region" description="Helical" evidence="9">
    <location>
        <begin position="345"/>
        <end position="364"/>
    </location>
</feature>
<evidence type="ECO:0000256" key="1">
    <source>
        <dbReference type="ARBA" id="ARBA00004651"/>
    </source>
</evidence>
<comment type="caution">
    <text evidence="10">The sequence shown here is derived from an EMBL/GenBank/DDBJ whole genome shotgun (WGS) entry which is preliminary data.</text>
</comment>
<feature type="transmembrane region" description="Helical" evidence="9">
    <location>
        <begin position="290"/>
        <end position="313"/>
    </location>
</feature>
<dbReference type="AlphaFoldDB" id="A0A0R1Q0K4"/>
<feature type="transmembrane region" description="Helical" evidence="9">
    <location>
        <begin position="244"/>
        <end position="269"/>
    </location>
</feature>
<organism evidence="10 11">
    <name type="scientific">Liquorilactobacillus uvarum DSM 19971</name>
    <dbReference type="NCBI Taxonomy" id="1423812"/>
    <lineage>
        <taxon>Bacteria</taxon>
        <taxon>Bacillati</taxon>
        <taxon>Bacillota</taxon>
        <taxon>Bacilli</taxon>
        <taxon>Lactobacillales</taxon>
        <taxon>Lactobacillaceae</taxon>
        <taxon>Liquorilactobacillus</taxon>
    </lineage>
</organism>
<evidence type="ECO:0000256" key="4">
    <source>
        <dbReference type="ARBA" id="ARBA00022475"/>
    </source>
</evidence>
<reference evidence="10 11" key="1">
    <citation type="journal article" date="2015" name="Genome Announc.">
        <title>Expanding the biotechnology potential of lactobacilli through comparative genomics of 213 strains and associated genera.</title>
        <authorList>
            <person name="Sun Z."/>
            <person name="Harris H.M."/>
            <person name="McCann A."/>
            <person name="Guo C."/>
            <person name="Argimon S."/>
            <person name="Zhang W."/>
            <person name="Yang X."/>
            <person name="Jeffery I.B."/>
            <person name="Cooney J.C."/>
            <person name="Kagawa T.F."/>
            <person name="Liu W."/>
            <person name="Song Y."/>
            <person name="Salvetti E."/>
            <person name="Wrobel A."/>
            <person name="Rasinkangas P."/>
            <person name="Parkhill J."/>
            <person name="Rea M.C."/>
            <person name="O'Sullivan O."/>
            <person name="Ritari J."/>
            <person name="Douillard F.P."/>
            <person name="Paul Ross R."/>
            <person name="Yang R."/>
            <person name="Briner A.E."/>
            <person name="Felis G.E."/>
            <person name="de Vos W.M."/>
            <person name="Barrangou R."/>
            <person name="Klaenhammer T.R."/>
            <person name="Caufield P.W."/>
            <person name="Cui Y."/>
            <person name="Zhang H."/>
            <person name="O'Toole P.W."/>
        </authorList>
    </citation>
    <scope>NUCLEOTIDE SEQUENCE [LARGE SCALE GENOMIC DNA]</scope>
    <source>
        <strain evidence="10 11">DSM 19971</strain>
    </source>
</reference>
<dbReference type="InterPro" id="IPR045018">
    <property type="entry name" value="Azg-like"/>
</dbReference>
<keyword evidence="6 8" id="KW-1133">Transmembrane helix</keyword>
<evidence type="ECO:0000313" key="11">
    <source>
        <dbReference type="Proteomes" id="UP000051155"/>
    </source>
</evidence>
<keyword evidence="4 8" id="KW-1003">Cell membrane</keyword>
<name>A0A0R1Q0K4_9LACO</name>
<proteinExistence type="inferred from homology"/>
<feature type="transmembrane region" description="Helical" evidence="9">
    <location>
        <begin position="420"/>
        <end position="438"/>
    </location>
</feature>
<gene>
    <name evidence="10" type="ORF">FD20_GL002111</name>
</gene>
<dbReference type="GO" id="GO:0005345">
    <property type="term" value="F:purine nucleobase transmembrane transporter activity"/>
    <property type="evidence" value="ECO:0007669"/>
    <property type="project" value="TreeGrafter"/>
</dbReference>
<dbReference type="GO" id="GO:0005886">
    <property type="term" value="C:plasma membrane"/>
    <property type="evidence" value="ECO:0007669"/>
    <property type="project" value="UniProtKB-SubCell"/>
</dbReference>
<keyword evidence="7 8" id="KW-0472">Membrane</keyword>
<sequence>MLQKNSRLDNFFHLTARKTDIKQEVLAGVTTFLSMAYILAVNPEILGSAGMDKTAVFTATVLASIVGTLVMGLFANLPIALAPGMGLNAFFTYTVVLAWHIPWQTALSGVFVAGLLFMLLSFTKMREQLIDIIPSTLKYAVSAGIGLFISFSGLINAKIIVPDKTSGVALGNLHDPVVLLAVIGILITLVLVIRGVLGGIFIGTVITTIIGILFGVIAVPRSIIGGLPSLHPLFAQSLFSLSNVFSLQMVVVILTFFLVGIFDTAGTVMGVVTQGGLIDEKQHVLGGGRALVTGAVATTIGAVLGTSTTTAYAESTSGVAAGGRTGLTAIVTAFLFALSSIFAPLLAVVTSAVTVPALIIVGILMMKNVQYIDWNKMELAVPAFFTIIMMVLTFSISEGLAFGFILYPLTMLLKRRAKEVHPMMYALMVLFIAYFIFII</sequence>
<accession>A0A0R1Q0K4</accession>
<evidence type="ECO:0000313" key="10">
    <source>
        <dbReference type="EMBL" id="KRL38161.1"/>
    </source>
</evidence>
<feature type="transmembrane region" description="Helical" evidence="9">
    <location>
        <begin position="25"/>
        <end position="42"/>
    </location>
</feature>
<dbReference type="RefSeq" id="WP_057736377.1">
    <property type="nucleotide sequence ID" value="NZ_AZEG01000006.1"/>
</dbReference>
<evidence type="ECO:0000256" key="7">
    <source>
        <dbReference type="ARBA" id="ARBA00023136"/>
    </source>
</evidence>
<evidence type="ECO:0000256" key="8">
    <source>
        <dbReference type="PIRNR" id="PIRNR005353"/>
    </source>
</evidence>
<dbReference type="PANTHER" id="PTHR43337:SF11">
    <property type="entry name" value="GUANINE_HYPOXANTHINE PERMEASE PBUG"/>
    <property type="match status" value="1"/>
</dbReference>
<dbReference type="STRING" id="1423812.FD20_GL002111"/>
<dbReference type="InterPro" id="IPR026033">
    <property type="entry name" value="Azg-like_bact_archaea"/>
</dbReference>
<evidence type="ECO:0000256" key="3">
    <source>
        <dbReference type="ARBA" id="ARBA00022448"/>
    </source>
</evidence>
<evidence type="ECO:0000256" key="2">
    <source>
        <dbReference type="ARBA" id="ARBA00005697"/>
    </source>
</evidence>
<evidence type="ECO:0000256" key="5">
    <source>
        <dbReference type="ARBA" id="ARBA00022692"/>
    </source>
</evidence>
<dbReference type="Proteomes" id="UP000051155">
    <property type="component" value="Unassembled WGS sequence"/>
</dbReference>
<dbReference type="PATRIC" id="fig|1423812.3.peg.2242"/>
<feature type="transmembrane region" description="Helical" evidence="9">
    <location>
        <begin position="384"/>
        <end position="408"/>
    </location>
</feature>
<comment type="subcellular location">
    <subcellularLocation>
        <location evidence="1 8">Cell membrane</location>
        <topology evidence="1 8">Multi-pass membrane protein</topology>
    </subcellularLocation>
</comment>
<comment type="similarity">
    <text evidence="2 8">Belongs to the nucleobase:cation symporter-2 (NCS2) (TC 2.A.40) family. Azg-like subfamily.</text>
</comment>
<evidence type="ECO:0000256" key="6">
    <source>
        <dbReference type="ARBA" id="ARBA00022989"/>
    </source>
</evidence>
<protein>
    <submittedName>
        <fullName evidence="10">Transport protein</fullName>
    </submittedName>
</protein>
<feature type="transmembrane region" description="Helical" evidence="9">
    <location>
        <begin position="177"/>
        <end position="193"/>
    </location>
</feature>
<dbReference type="EMBL" id="AZEG01000006">
    <property type="protein sequence ID" value="KRL38161.1"/>
    <property type="molecule type" value="Genomic_DNA"/>
</dbReference>
<dbReference type="InterPro" id="IPR006043">
    <property type="entry name" value="NCS2"/>
</dbReference>